<evidence type="ECO:0000313" key="2">
    <source>
        <dbReference type="Proteomes" id="UP000332515"/>
    </source>
</evidence>
<evidence type="ECO:0000313" key="1">
    <source>
        <dbReference type="EMBL" id="MQT15124.1"/>
    </source>
</evidence>
<dbReference type="RefSeq" id="WP_153489560.1">
    <property type="nucleotide sequence ID" value="NZ_VWNA01000003.1"/>
</dbReference>
<gene>
    <name evidence="1" type="ORF">F0357_21185</name>
</gene>
<protein>
    <submittedName>
        <fullName evidence="1">Uncharacterized protein</fullName>
    </submittedName>
</protein>
<keyword evidence="2" id="KW-1185">Reference proteome</keyword>
<proteinExistence type="predicted"/>
<reference evidence="1 2" key="1">
    <citation type="submission" date="2019-09" db="EMBL/GenBank/DDBJ databases">
        <title>Segnochrobactrum spirostomi gen. nov., sp. nov., isolated from the ciliate Spirostomum cf. yagiui and description of a novel family, Segnochrobactraceae fam. nov. within the order Rhizobiales of the class Alphaproteobacteria.</title>
        <authorList>
            <person name="Akter S."/>
            <person name="Shazib S.U.A."/>
            <person name="Shin M.K."/>
        </authorList>
    </citation>
    <scope>NUCLEOTIDE SEQUENCE [LARGE SCALE GENOMIC DNA]</scope>
    <source>
        <strain evidence="1 2">Sp-1</strain>
    </source>
</reference>
<comment type="caution">
    <text evidence="1">The sequence shown here is derived from an EMBL/GenBank/DDBJ whole genome shotgun (WGS) entry which is preliminary data.</text>
</comment>
<dbReference type="EMBL" id="VWNA01000003">
    <property type="protein sequence ID" value="MQT15124.1"/>
    <property type="molecule type" value="Genomic_DNA"/>
</dbReference>
<sequence length="736" mass="77748">MDYSSTLTIKNISPGPLTFVRKTAKDGYWSIDPAPSIANGASAGMQIKDKVGFYGSEGTVTYSQASCEITFDIACPTKSKNHVIVSQGADAASAVSYQARSGGGAWLVDACPEKNNPLEIEASIASAPAVTAIRLRTGTGLAIRSAAGGVVDYTQPIWALVGDYVDGIGSRCPAAFRVGSADVLQLTWYANKALAGKKCTLKGYLAGAEVISTAQITAVAGAQTSDARVTAAIGVLKQLVGDIEWRLIEGTSAPVTLAVRSRIEIYWLLDTPKTMFSAGVWTTVLRRLFPAVDGCDAGAARAAVTDACFRNFGRAYDTDSGAPYFLVGTNGFKLADYLDPAKTICNCFDQAAAVQVMLGALGLAVTRKKLEPFGFINTTQLVGIGPACNNPFWPITPVKVPNVPILEKYRTNFIRHSFVGAGAGTATNIYDACGGPALGTETYANYLVTTIDHTAAIYGDPSPNKNVYPCKAAGTVAQNVDLSPISSVTMMSYATAAAPRDLRSDEPTLDWSGFVKALGSSILTQAAFPARDGGYSRLEVEWSGRRSSLNVFAAADEKAANDAMRTYLSHMEGPAELVFEPAPAAFGAQALRARDGSAVLWVQANVFVELRSDISGGDILPNADRIRALITEHLTRAPVRLSARLSSASIEGFGVENEPTHLAAGAPLSIDIEGPDIGDVAIEIVGDGLEFVNQVGHRWLFRTTAPGRAVVHFAIVHATTLQTSVRSITVDVREPT</sequence>
<dbReference type="Gene3D" id="2.60.270.50">
    <property type="match status" value="1"/>
</dbReference>
<dbReference type="AlphaFoldDB" id="A0A6A7Y758"/>
<dbReference type="Proteomes" id="UP000332515">
    <property type="component" value="Unassembled WGS sequence"/>
</dbReference>
<organism evidence="1 2">
    <name type="scientific">Segnochrobactrum spirostomi</name>
    <dbReference type="NCBI Taxonomy" id="2608987"/>
    <lineage>
        <taxon>Bacteria</taxon>
        <taxon>Pseudomonadati</taxon>
        <taxon>Pseudomonadota</taxon>
        <taxon>Alphaproteobacteria</taxon>
        <taxon>Hyphomicrobiales</taxon>
        <taxon>Segnochrobactraceae</taxon>
        <taxon>Segnochrobactrum</taxon>
    </lineage>
</organism>
<accession>A0A6A7Y758</accession>
<name>A0A6A7Y758_9HYPH</name>